<dbReference type="Proteomes" id="UP000583556">
    <property type="component" value="Unassembled WGS sequence"/>
</dbReference>
<feature type="domain" description="AprE-like long alpha-helical hairpin" evidence="11">
    <location>
        <begin position="109"/>
        <end position="296"/>
    </location>
</feature>
<dbReference type="InterPro" id="IPR058781">
    <property type="entry name" value="HH_AprE-like"/>
</dbReference>
<gene>
    <name evidence="13" type="ORF">HHL27_18590</name>
</gene>
<dbReference type="Pfam" id="PF25994">
    <property type="entry name" value="HH_AprE"/>
    <property type="match status" value="1"/>
</dbReference>
<keyword evidence="6 9" id="KW-0812">Transmembrane</keyword>
<evidence type="ECO:0000256" key="7">
    <source>
        <dbReference type="ARBA" id="ARBA00022989"/>
    </source>
</evidence>
<dbReference type="GO" id="GO:0015031">
    <property type="term" value="P:protein transport"/>
    <property type="evidence" value="ECO:0007669"/>
    <property type="project" value="InterPro"/>
</dbReference>
<dbReference type="PANTHER" id="PTHR30386:SF17">
    <property type="entry name" value="ALKALINE PROTEASE SECRETION PROTEIN APRE"/>
    <property type="match status" value="1"/>
</dbReference>
<sequence length="449" mass="49199">MSKALVPQDIAKSIISDLNDDTQISAAGSPRLRQLTITVSVLLLVLFVLASVIPIGGAVIGGGQVGTESRVKRIAHPTGGVISSIMVHNGEHVKEGQLLLRLDDRVSGADARFSSLTVDQLLAQRARLEAERLGAGAVRFPEELTKSESPAARQAMADEAHLFELRRREESEQRAQLQARIAQFNHEIAGLNAQISAVRKQRALIEPERQGVRDLWNKQLVTIDRLNQLERTAVDMEGNTAALGSQIAQVRARITEAQEQLIQLSQTRRVQAGTDLAQVNTALNQQQMRSVAASDQQDRSEIRAPYSGVVEKIAFAAIGDVVKPAEAIMEIVPDKDLMVVEAMISPVDIDQVKTGQAARVTFSSFNRAATPQIPGRVIYVATDRTDNPESRQAYFMVRIAVDQAAVRREGLGLKSGMPAEVYIETGGRSMISYLTKPLRDQFMRAFRDN</sequence>
<evidence type="ECO:0000313" key="14">
    <source>
        <dbReference type="Proteomes" id="UP000583556"/>
    </source>
</evidence>
<evidence type="ECO:0000256" key="3">
    <source>
        <dbReference type="ARBA" id="ARBA00022448"/>
    </source>
</evidence>
<keyword evidence="7 9" id="KW-1133">Transmembrane helix</keyword>
<evidence type="ECO:0000256" key="1">
    <source>
        <dbReference type="ARBA" id="ARBA00004377"/>
    </source>
</evidence>
<evidence type="ECO:0000256" key="4">
    <source>
        <dbReference type="ARBA" id="ARBA00022475"/>
    </source>
</evidence>
<name>A0A7Y0BSB9_9SPHN</name>
<dbReference type="GO" id="GO:0005886">
    <property type="term" value="C:plasma membrane"/>
    <property type="evidence" value="ECO:0007669"/>
    <property type="project" value="UniProtKB-SubCell"/>
</dbReference>
<evidence type="ECO:0000256" key="5">
    <source>
        <dbReference type="ARBA" id="ARBA00022519"/>
    </source>
</evidence>
<keyword evidence="4 9" id="KW-1003">Cell membrane</keyword>
<evidence type="ECO:0000259" key="11">
    <source>
        <dbReference type="Pfam" id="PF25994"/>
    </source>
</evidence>
<feature type="transmembrane region" description="Helical" evidence="9">
    <location>
        <begin position="41"/>
        <end position="63"/>
    </location>
</feature>
<evidence type="ECO:0000256" key="2">
    <source>
        <dbReference type="ARBA" id="ARBA00009477"/>
    </source>
</evidence>
<comment type="subcellular location">
    <subcellularLocation>
        <location evidence="1 9">Cell inner membrane</location>
        <topology evidence="1 9">Single-pass membrane protein</topology>
    </subcellularLocation>
</comment>
<dbReference type="Gene3D" id="2.40.30.170">
    <property type="match status" value="1"/>
</dbReference>
<keyword evidence="3 9" id="KW-0813">Transport</keyword>
<comment type="similarity">
    <text evidence="2 9">Belongs to the membrane fusion protein (MFP) (TC 8.A.1) family.</text>
</comment>
<dbReference type="NCBIfam" id="TIGR01843">
    <property type="entry name" value="type_I_hlyD"/>
    <property type="match status" value="1"/>
</dbReference>
<proteinExistence type="inferred from homology"/>
<dbReference type="PANTHER" id="PTHR30386">
    <property type="entry name" value="MEMBRANE FUSION SUBUNIT OF EMRAB-TOLC MULTIDRUG EFFLUX PUMP"/>
    <property type="match status" value="1"/>
</dbReference>
<dbReference type="InterPro" id="IPR050739">
    <property type="entry name" value="MFP"/>
</dbReference>
<keyword evidence="5 9" id="KW-0997">Cell inner membrane</keyword>
<dbReference type="InterPro" id="IPR058982">
    <property type="entry name" value="Beta-barrel_AprE"/>
</dbReference>
<dbReference type="Pfam" id="PF26002">
    <property type="entry name" value="Beta-barrel_AprE"/>
    <property type="match status" value="1"/>
</dbReference>
<dbReference type="InterPro" id="IPR010129">
    <property type="entry name" value="T1SS_HlyD"/>
</dbReference>
<evidence type="ECO:0000256" key="8">
    <source>
        <dbReference type="ARBA" id="ARBA00023136"/>
    </source>
</evidence>
<feature type="coiled-coil region" evidence="10">
    <location>
        <begin position="167"/>
        <end position="201"/>
    </location>
</feature>
<evidence type="ECO:0000256" key="9">
    <source>
        <dbReference type="RuleBase" id="RU365093"/>
    </source>
</evidence>
<keyword evidence="8 9" id="KW-0472">Membrane</keyword>
<reference evidence="13 14" key="1">
    <citation type="submission" date="2020-04" db="EMBL/GenBank/DDBJ databases">
        <title>Novosphingobium sp. TW-4 isolated from soil.</title>
        <authorList>
            <person name="Dahal R.H."/>
            <person name="Chaudhary D.K."/>
        </authorList>
    </citation>
    <scope>NUCLEOTIDE SEQUENCE [LARGE SCALE GENOMIC DNA]</scope>
    <source>
        <strain evidence="13 14">TW-4</strain>
    </source>
</reference>
<dbReference type="AlphaFoldDB" id="A0A7Y0BSB9"/>
<organism evidence="13 14">
    <name type="scientific">Novosphingobium olei</name>
    <dbReference type="NCBI Taxonomy" id="2728851"/>
    <lineage>
        <taxon>Bacteria</taxon>
        <taxon>Pseudomonadati</taxon>
        <taxon>Pseudomonadota</taxon>
        <taxon>Alphaproteobacteria</taxon>
        <taxon>Sphingomonadales</taxon>
        <taxon>Sphingomonadaceae</taxon>
        <taxon>Novosphingobium</taxon>
    </lineage>
</organism>
<evidence type="ECO:0000259" key="12">
    <source>
        <dbReference type="Pfam" id="PF26002"/>
    </source>
</evidence>
<accession>A0A7Y0BSB9</accession>
<keyword evidence="14" id="KW-1185">Reference proteome</keyword>
<dbReference type="Gene3D" id="2.40.50.100">
    <property type="match status" value="2"/>
</dbReference>
<comment type="caution">
    <text evidence="13">The sequence shown here is derived from an EMBL/GenBank/DDBJ whole genome shotgun (WGS) entry which is preliminary data.</text>
</comment>
<evidence type="ECO:0000256" key="10">
    <source>
        <dbReference type="SAM" id="Coils"/>
    </source>
</evidence>
<dbReference type="EMBL" id="JABBGM010000012">
    <property type="protein sequence ID" value="NML95685.1"/>
    <property type="molecule type" value="Genomic_DNA"/>
</dbReference>
<evidence type="ECO:0000313" key="13">
    <source>
        <dbReference type="EMBL" id="NML95685.1"/>
    </source>
</evidence>
<dbReference type="RefSeq" id="WP_169494894.1">
    <property type="nucleotide sequence ID" value="NZ_JABBGM010000012.1"/>
</dbReference>
<protein>
    <recommendedName>
        <fullName evidence="9">Membrane fusion protein (MFP) family protein</fullName>
    </recommendedName>
</protein>
<evidence type="ECO:0000256" key="6">
    <source>
        <dbReference type="ARBA" id="ARBA00022692"/>
    </source>
</evidence>
<keyword evidence="10" id="KW-0175">Coiled coil</keyword>
<feature type="domain" description="AprE-like beta-barrel" evidence="12">
    <location>
        <begin position="338"/>
        <end position="426"/>
    </location>
</feature>
<dbReference type="PRINTS" id="PR01490">
    <property type="entry name" value="RTXTOXIND"/>
</dbReference>